<organism evidence="1 2">
    <name type="scientific">Methylovulum psychrotolerans</name>
    <dbReference type="NCBI Taxonomy" id="1704499"/>
    <lineage>
        <taxon>Bacteria</taxon>
        <taxon>Pseudomonadati</taxon>
        <taxon>Pseudomonadota</taxon>
        <taxon>Gammaproteobacteria</taxon>
        <taxon>Methylococcales</taxon>
        <taxon>Methylococcaceae</taxon>
        <taxon>Methylovulum</taxon>
    </lineage>
</organism>
<protein>
    <submittedName>
        <fullName evidence="1">Uncharacterized protein</fullName>
    </submittedName>
</protein>
<dbReference type="AlphaFoldDB" id="A0A1Z4C4D2"/>
<evidence type="ECO:0000313" key="2">
    <source>
        <dbReference type="Proteomes" id="UP000197019"/>
    </source>
</evidence>
<keyword evidence="2" id="KW-1185">Reference proteome</keyword>
<dbReference type="EMBL" id="CP022129">
    <property type="protein sequence ID" value="ASF48365.1"/>
    <property type="molecule type" value="Genomic_DNA"/>
</dbReference>
<reference evidence="1 2" key="1">
    <citation type="submission" date="2017-06" db="EMBL/GenBank/DDBJ databases">
        <title>Genome Sequencing of the methanotroph Methylovulum psychrotolerants str. HV10-M2 isolated from a high-altitude environment.</title>
        <authorList>
            <person name="Mateos-Rivera A."/>
        </authorList>
    </citation>
    <scope>NUCLEOTIDE SEQUENCE [LARGE SCALE GENOMIC DNA]</scope>
    <source>
        <strain evidence="1 2">HV10_M2</strain>
    </source>
</reference>
<name>A0A1Z4C4D2_9GAMM</name>
<proteinExistence type="predicted"/>
<dbReference type="KEGG" id="mpsy:CEK71_21155"/>
<sequence length="70" mass="7218">MLVLAVLVLLPACPDFSGSGGLFAVAEQAGIAVFDGFFPRFKYGEFGIVGLDCGQMVGVDGIPFAFAGFP</sequence>
<evidence type="ECO:0000313" key="1">
    <source>
        <dbReference type="EMBL" id="ASF48365.1"/>
    </source>
</evidence>
<dbReference type="Proteomes" id="UP000197019">
    <property type="component" value="Chromosome"/>
</dbReference>
<accession>A0A1Z4C4D2</accession>
<gene>
    <name evidence="1" type="ORF">CEK71_21155</name>
</gene>